<dbReference type="RefSeq" id="WP_091710446.1">
    <property type="nucleotide sequence ID" value="NZ_FNCA01000007.1"/>
</dbReference>
<keyword evidence="2" id="KW-1185">Reference proteome</keyword>
<evidence type="ECO:0000313" key="1">
    <source>
        <dbReference type="EMBL" id="SDG09953.1"/>
    </source>
</evidence>
<accession>A0A7Z7AXV4</accession>
<proteinExistence type="predicted"/>
<protein>
    <submittedName>
        <fullName evidence="1">Uncharacterized protein</fullName>
    </submittedName>
</protein>
<organism evidence="1 2">
    <name type="scientific">Methanolobus vulcani</name>
    <dbReference type="NCBI Taxonomy" id="38026"/>
    <lineage>
        <taxon>Archaea</taxon>
        <taxon>Methanobacteriati</taxon>
        <taxon>Methanobacteriota</taxon>
        <taxon>Stenosarchaea group</taxon>
        <taxon>Methanomicrobia</taxon>
        <taxon>Methanosarcinales</taxon>
        <taxon>Methanosarcinaceae</taxon>
        <taxon>Methanolobus</taxon>
    </lineage>
</organism>
<dbReference type="EMBL" id="FNCA01000007">
    <property type="protein sequence ID" value="SDG09953.1"/>
    <property type="molecule type" value="Genomic_DNA"/>
</dbReference>
<reference evidence="1 2" key="1">
    <citation type="submission" date="2016-10" db="EMBL/GenBank/DDBJ databases">
        <authorList>
            <person name="Varghese N."/>
            <person name="Submissions S."/>
        </authorList>
    </citation>
    <scope>NUCLEOTIDE SEQUENCE [LARGE SCALE GENOMIC DNA]</scope>
    <source>
        <strain evidence="1 2">PL 12/M</strain>
    </source>
</reference>
<dbReference type="OrthoDB" id="130769at2157"/>
<gene>
    <name evidence="1" type="ORF">SAMN04488589_2148</name>
</gene>
<comment type="caution">
    <text evidence="1">The sequence shown here is derived from an EMBL/GenBank/DDBJ whole genome shotgun (WGS) entry which is preliminary data.</text>
</comment>
<sequence>MALSTEKRNVTLYLDGGKKVPAIDFINSLQHLQNILYHVGDYVFGNGCRTSGVFPQEVKDSCTLLFKDIKMGSVDAELIIGDEQISITDDGTLGEMAICATNDLLKAISKKSMSKEELYPIINDPHRLNKLLKEFYSICPDTGSSKTVSIGFCGETPTELSSYHKEKLHELMNKPAEEYEKEIFGWVFDLRVDQQKKIMVDTPEGQINCFYDSEIENDVREYIGKFVSVKGTMKPHNKYYAMYIDSEDSIEECTDYSLKQMRVTDELKTLLKDVLLLMEREDDCYVASNDDLGILAVSNSMKGVIKEAEEQLFILYKEYVLTDDKLADSGEILSEKLKSIAGGSSGYL</sequence>
<name>A0A7Z7AXV4_9EURY</name>
<dbReference type="AlphaFoldDB" id="A0A7Z7AXV4"/>
<dbReference type="Proteomes" id="UP000199259">
    <property type="component" value="Unassembled WGS sequence"/>
</dbReference>
<evidence type="ECO:0000313" key="2">
    <source>
        <dbReference type="Proteomes" id="UP000199259"/>
    </source>
</evidence>